<protein>
    <recommendedName>
        <fullName evidence="9">Transcriptional regulatory protein</fullName>
    </recommendedName>
</protein>
<gene>
    <name evidence="12" type="ORF">EDM56_16390</name>
</gene>
<dbReference type="AlphaFoldDB" id="A0A3M8DGX9"/>
<evidence type="ECO:0000256" key="5">
    <source>
        <dbReference type="ARBA" id="ARBA00023015"/>
    </source>
</evidence>
<dbReference type="Pfam" id="PF20714">
    <property type="entry name" value="HTH_64"/>
    <property type="match status" value="1"/>
</dbReference>
<dbReference type="GO" id="GO:0000156">
    <property type="term" value="F:phosphorelay response regulator activity"/>
    <property type="evidence" value="ECO:0007669"/>
    <property type="project" value="TreeGrafter"/>
</dbReference>
<dbReference type="Gene3D" id="3.40.50.2300">
    <property type="match status" value="1"/>
</dbReference>
<accession>A0A3M8DGX9</accession>
<comment type="caution">
    <text evidence="12">The sequence shown here is derived from an EMBL/GenBank/DDBJ whole genome shotgun (WGS) entry which is preliminary data.</text>
</comment>
<evidence type="ECO:0000313" key="13">
    <source>
        <dbReference type="Proteomes" id="UP000271031"/>
    </source>
</evidence>
<dbReference type="InterPro" id="IPR024187">
    <property type="entry name" value="Sig_transdc_resp-reg_cit/mal"/>
</dbReference>
<dbReference type="SMART" id="SM00448">
    <property type="entry name" value="REC"/>
    <property type="match status" value="1"/>
</dbReference>
<dbReference type="RefSeq" id="WP_122918946.1">
    <property type="nucleotide sequence ID" value="NZ_RHHQ01000012.1"/>
</dbReference>
<feature type="modified residue" description="4-aspartylphosphate" evidence="10">
    <location>
        <position position="58"/>
    </location>
</feature>
<feature type="domain" description="Response regulatory" evidence="11">
    <location>
        <begin position="7"/>
        <end position="123"/>
    </location>
</feature>
<keyword evidence="7 9" id="KW-0010">Activator</keyword>
<reference evidence="12 13" key="1">
    <citation type="submission" date="2018-10" db="EMBL/GenBank/DDBJ databases">
        <title>Phylogenomics of Brevibacillus.</title>
        <authorList>
            <person name="Dunlap C."/>
        </authorList>
    </citation>
    <scope>NUCLEOTIDE SEQUENCE [LARGE SCALE GENOMIC DNA]</scope>
    <source>
        <strain evidence="12 13">JCM 15716</strain>
    </source>
</reference>
<evidence type="ECO:0000256" key="1">
    <source>
        <dbReference type="ARBA" id="ARBA00004496"/>
    </source>
</evidence>
<evidence type="ECO:0000256" key="4">
    <source>
        <dbReference type="ARBA" id="ARBA00023012"/>
    </source>
</evidence>
<dbReference type="PANTHER" id="PTHR45526:SF1">
    <property type="entry name" value="TRANSCRIPTIONAL REGULATORY PROTEIN DCUR-RELATED"/>
    <property type="match status" value="1"/>
</dbReference>
<dbReference type="PANTHER" id="PTHR45526">
    <property type="entry name" value="TRANSCRIPTIONAL REGULATORY PROTEIN DPIA"/>
    <property type="match status" value="1"/>
</dbReference>
<proteinExistence type="predicted"/>
<sequence>MSEKPIRIMIVEDDEIAAKIYEQFTAKLDRFEVVATAATGKHALQLLNVFTPDLILLDVFLPDMNGIDLLREVRKSFRGIDVILITAANDVATVGEAIRGGAFSYMIKPILVDKFFSTLDHYLQTRRHLEHNPFMNQTDIDLLFTSAHHHAASPKSAEAAVQYPKGIDRHTLKLIREKMRATTNSVNADELATLIGMSHSTVRRYLEFLASIDELEVETVYGTVGRPERKYKSLQTKKEG</sequence>
<evidence type="ECO:0000256" key="2">
    <source>
        <dbReference type="ARBA" id="ARBA00022490"/>
    </source>
</evidence>
<dbReference type="PROSITE" id="PS50110">
    <property type="entry name" value="RESPONSE_REGULATORY"/>
    <property type="match status" value="1"/>
</dbReference>
<comment type="subcellular location">
    <subcellularLocation>
        <location evidence="1 9">Cytoplasm</location>
    </subcellularLocation>
</comment>
<dbReference type="GO" id="GO:0003700">
    <property type="term" value="F:DNA-binding transcription factor activity"/>
    <property type="evidence" value="ECO:0007669"/>
    <property type="project" value="InterPro"/>
</dbReference>
<dbReference type="SUPFAM" id="SSF52172">
    <property type="entry name" value="CheY-like"/>
    <property type="match status" value="1"/>
</dbReference>
<evidence type="ECO:0000259" key="11">
    <source>
        <dbReference type="PROSITE" id="PS50110"/>
    </source>
</evidence>
<evidence type="ECO:0000256" key="3">
    <source>
        <dbReference type="ARBA" id="ARBA00022553"/>
    </source>
</evidence>
<evidence type="ECO:0000256" key="6">
    <source>
        <dbReference type="ARBA" id="ARBA00023125"/>
    </source>
</evidence>
<keyword evidence="8 9" id="KW-0804">Transcription</keyword>
<evidence type="ECO:0000256" key="8">
    <source>
        <dbReference type="ARBA" id="ARBA00023163"/>
    </source>
</evidence>
<keyword evidence="2 9" id="KW-0963">Cytoplasm</keyword>
<dbReference type="InterPro" id="IPR048714">
    <property type="entry name" value="DpiA-like_HTH"/>
</dbReference>
<keyword evidence="6 9" id="KW-0238">DNA-binding</keyword>
<keyword evidence="3 10" id="KW-0597">Phosphoprotein</keyword>
<dbReference type="Proteomes" id="UP000271031">
    <property type="component" value="Unassembled WGS sequence"/>
</dbReference>
<keyword evidence="13" id="KW-1185">Reference proteome</keyword>
<name>A0A3M8DGX9_9BACL</name>
<dbReference type="PIRSF" id="PIRSF006171">
    <property type="entry name" value="RR_citrat_malat"/>
    <property type="match status" value="1"/>
</dbReference>
<dbReference type="GO" id="GO:0003677">
    <property type="term" value="F:DNA binding"/>
    <property type="evidence" value="ECO:0007669"/>
    <property type="project" value="UniProtKB-KW"/>
</dbReference>
<dbReference type="Pfam" id="PF00072">
    <property type="entry name" value="Response_reg"/>
    <property type="match status" value="1"/>
</dbReference>
<dbReference type="InterPro" id="IPR001789">
    <property type="entry name" value="Sig_transdc_resp-reg_receiver"/>
</dbReference>
<dbReference type="EMBL" id="RHHQ01000012">
    <property type="protein sequence ID" value="RNB87248.1"/>
    <property type="molecule type" value="Genomic_DNA"/>
</dbReference>
<evidence type="ECO:0000256" key="10">
    <source>
        <dbReference type="PROSITE-ProRule" id="PRU00169"/>
    </source>
</evidence>
<organism evidence="12 13">
    <name type="scientific">Brevibacillus fluminis</name>
    <dbReference type="NCBI Taxonomy" id="511487"/>
    <lineage>
        <taxon>Bacteria</taxon>
        <taxon>Bacillati</taxon>
        <taxon>Bacillota</taxon>
        <taxon>Bacilli</taxon>
        <taxon>Bacillales</taxon>
        <taxon>Paenibacillaceae</taxon>
        <taxon>Brevibacillus</taxon>
    </lineage>
</organism>
<dbReference type="GO" id="GO:0005737">
    <property type="term" value="C:cytoplasm"/>
    <property type="evidence" value="ECO:0007669"/>
    <property type="project" value="UniProtKB-SubCell"/>
</dbReference>
<dbReference type="OrthoDB" id="9759232at2"/>
<keyword evidence="5 9" id="KW-0805">Transcription regulation</keyword>
<evidence type="ECO:0000256" key="7">
    <source>
        <dbReference type="ARBA" id="ARBA00023159"/>
    </source>
</evidence>
<dbReference type="InterPro" id="IPR011006">
    <property type="entry name" value="CheY-like_superfamily"/>
</dbReference>
<evidence type="ECO:0000313" key="12">
    <source>
        <dbReference type="EMBL" id="RNB87248.1"/>
    </source>
</evidence>
<keyword evidence="4 9" id="KW-0902">Two-component regulatory system</keyword>
<dbReference type="InterPro" id="IPR051271">
    <property type="entry name" value="2C-system_Tx_regulators"/>
</dbReference>
<evidence type="ECO:0000256" key="9">
    <source>
        <dbReference type="PIRNR" id="PIRNR006171"/>
    </source>
</evidence>